<organism evidence="1 2">
    <name type="scientific">Linderina macrospora</name>
    <dbReference type="NCBI Taxonomy" id="4868"/>
    <lineage>
        <taxon>Eukaryota</taxon>
        <taxon>Fungi</taxon>
        <taxon>Fungi incertae sedis</taxon>
        <taxon>Zoopagomycota</taxon>
        <taxon>Kickxellomycotina</taxon>
        <taxon>Kickxellomycetes</taxon>
        <taxon>Kickxellales</taxon>
        <taxon>Kickxellaceae</taxon>
        <taxon>Linderina</taxon>
    </lineage>
</organism>
<dbReference type="Proteomes" id="UP001150603">
    <property type="component" value="Unassembled WGS sequence"/>
</dbReference>
<evidence type="ECO:0000313" key="2">
    <source>
        <dbReference type="Proteomes" id="UP001150603"/>
    </source>
</evidence>
<feature type="non-terminal residue" evidence="1">
    <location>
        <position position="350"/>
    </location>
</feature>
<sequence>LGISFDAPAAPARKWKSKIWDDDEERLFYEVVLDLQSQLPPSLLTTQKKKQKDKEQPADLESERLDDDDDGEDEETTKADAGAVSEANIEDINEDDINVDLQTGAMDGDDDAGVDEAASSAGLIEYQKFLEQRQRGTGAGDGQDVKSDLETVLPATEPESQESSPGNSADAKEAPTVVQKSVSSGETVHSFVPVKFHELLSQLPAMTSKERVDQLAVNFCYVNGKGNRAKLVRTLADAPRRQLFLLPYYARLMATLHPYFPEIGDGVVEELAQEFRWLSRQKSRDLLELRLRNIRYIAELTKFKVAPLHVAIRCSKSLLEQFHAQNIEILCSLLDSCGRFLLAQPETAGR</sequence>
<feature type="non-terminal residue" evidence="1">
    <location>
        <position position="1"/>
    </location>
</feature>
<dbReference type="EMBL" id="JANBPW010006356">
    <property type="protein sequence ID" value="KAJ1930780.1"/>
    <property type="molecule type" value="Genomic_DNA"/>
</dbReference>
<gene>
    <name evidence="1" type="primary">NMD2_2</name>
    <name evidence="1" type="ORF">FBU59_006941</name>
</gene>
<comment type="caution">
    <text evidence="1">The sequence shown here is derived from an EMBL/GenBank/DDBJ whole genome shotgun (WGS) entry which is preliminary data.</text>
</comment>
<reference evidence="1" key="1">
    <citation type="submission" date="2022-07" db="EMBL/GenBank/DDBJ databases">
        <title>Phylogenomic reconstructions and comparative analyses of Kickxellomycotina fungi.</title>
        <authorList>
            <person name="Reynolds N.K."/>
            <person name="Stajich J.E."/>
            <person name="Barry K."/>
            <person name="Grigoriev I.V."/>
            <person name="Crous P."/>
            <person name="Smith M.E."/>
        </authorList>
    </citation>
    <scope>NUCLEOTIDE SEQUENCE</scope>
    <source>
        <strain evidence="1">NRRL 5244</strain>
    </source>
</reference>
<accession>A0ACC1IYM1</accession>
<proteinExistence type="predicted"/>
<protein>
    <submittedName>
        <fullName evidence="1">mRNA decay protein</fullName>
    </submittedName>
</protein>
<keyword evidence="2" id="KW-1185">Reference proteome</keyword>
<evidence type="ECO:0000313" key="1">
    <source>
        <dbReference type="EMBL" id="KAJ1930780.1"/>
    </source>
</evidence>
<name>A0ACC1IYM1_9FUNG</name>